<keyword evidence="5" id="KW-1185">Reference proteome</keyword>
<feature type="region of interest" description="Disordered" evidence="2">
    <location>
        <begin position="343"/>
        <end position="362"/>
    </location>
</feature>
<dbReference type="InterPro" id="IPR050452">
    <property type="entry name" value="Metacaspase"/>
</dbReference>
<reference evidence="4" key="2">
    <citation type="submission" date="2021-05" db="EMBL/GenBank/DDBJ databases">
        <authorList>
            <person name="Pain A."/>
        </authorList>
    </citation>
    <scope>NUCLEOTIDE SEQUENCE</scope>
    <source>
        <strain evidence="4">1802A</strain>
    </source>
</reference>
<dbReference type="Pfam" id="PF00656">
    <property type="entry name" value="Peptidase_C14"/>
    <property type="match status" value="1"/>
</dbReference>
<dbReference type="Gene3D" id="3.40.50.12660">
    <property type="match status" value="2"/>
</dbReference>
<dbReference type="InterPro" id="IPR011600">
    <property type="entry name" value="Pept_C14_caspase"/>
</dbReference>
<protein>
    <submittedName>
        <fullName evidence="4">Metacaspase-1</fullName>
    </submittedName>
</protein>
<proteinExistence type="inferred from homology"/>
<feature type="compositionally biased region" description="Polar residues" evidence="2">
    <location>
        <begin position="348"/>
        <end position="362"/>
    </location>
</feature>
<evidence type="ECO:0000313" key="4">
    <source>
        <dbReference type="EMBL" id="KAK1934083.1"/>
    </source>
</evidence>
<dbReference type="PANTHER" id="PTHR48104:SF30">
    <property type="entry name" value="METACASPASE-1"/>
    <property type="match status" value="1"/>
</dbReference>
<evidence type="ECO:0000313" key="5">
    <source>
        <dbReference type="Proteomes" id="UP001195914"/>
    </source>
</evidence>
<dbReference type="AlphaFoldDB" id="A0AAD9G934"/>
<accession>A0AAD9G934</accession>
<sequence>MQGIPEKNPQLAERLVNAAAAQEEALRVLKTTKFVNIANLNEYIQGVSNRNCRVVVQSVEQGSAIAMQLDKALEEMQKRKATVAGANAQQHFTAPAQEQNTSYSQHVPITRTAPIIKQERAPVQPRQAPSVVPAELERHQSFDTLERCGRHRHQNLENFDLREGVSSLLMQMKQISLATRITTEGPAYDRDQQPTIDTYISTSLLNSNKSAGEFSKEINGVTVEPSNRPVEQIQNVKHEEDLNTTQPPSEIETVESVLKPQEAFVEAPPTTGLTTDMHQITEPKKDLPEHQMAAHPQQHCMRTPVQPVGSLKESVPMGPQVSAYDIYTPVNSDEKLVKRFTPPVKPRMNQNNDTPKQNGTTCNAQKTMQYPMQLDATNQAAQTQTPPPKRTPRTTQTHKVGPRRKAVVVGCSYFGDNEAVLRGPCNDAMLFATTLVTHMGFDVDDVLLLIDSEPADIYMQQLSIISSSQQVMPTARRNSGERRKTGVIGGLIGGLIEDVFNGVKTDDNLDVPEMLVLDSPGNPTADGNRPTRANILKALRWLTSNTSSGDCGVFYFSGHSVQMDDMSGWEGEGYDEGIVSCDYMESSDPSRGIIPAQQIKQLIQSVDKYCQMTMILDTVGMQTALDPAGRVGPWKYIKGAMLRGIWPLADATGKVNRAMYDPEVWRDVKMQQQLVRPKFMPLVQVDCAAAMVDGFISSNNVNASSNVICIAAAPFQEVAVEALFKPMDITEGALPSRKHNGCEEVVCHGVFTYCLLSTLLRDRASKRGGITVAELVTGIHRRCKYLKATRLPKLQQVCEVTIHPAGLATLDDFFLSPWGGRVLVDRNRSLGIYPYKALEEGIKSFLSLPEAWMQLHNEGRAKAVEQREKFGRMRSAVVNVSRMVTADARNMMFMNQQPYNSRAPSSNIMLGHVPPQQRVAAGNSWCGQAAVPQPTMPLRHDYVMNHYPMMQHQVMPPVVPMQHHHYHPMAHDYAFDQMMYKPQHVMQDGQHQYVMNHQAMFYNQTHAPIPPQFGGAAHTAQSPFLHYAPPQPQPMTPTKFANPCRSNTSSMFDKNAAGKPMVPRNNTSSCKLSGYKLAEPITTTLISQLPISHQYY</sequence>
<organism evidence="4 5">
    <name type="scientific">Babesia divergens</name>
    <dbReference type="NCBI Taxonomy" id="32595"/>
    <lineage>
        <taxon>Eukaryota</taxon>
        <taxon>Sar</taxon>
        <taxon>Alveolata</taxon>
        <taxon>Apicomplexa</taxon>
        <taxon>Aconoidasida</taxon>
        <taxon>Piroplasmida</taxon>
        <taxon>Babesiidae</taxon>
        <taxon>Babesia</taxon>
    </lineage>
</organism>
<comment type="caution">
    <text evidence="4">The sequence shown here is derived from an EMBL/GenBank/DDBJ whole genome shotgun (WGS) entry which is preliminary data.</text>
</comment>
<evidence type="ECO:0000259" key="3">
    <source>
        <dbReference type="Pfam" id="PF00656"/>
    </source>
</evidence>
<feature type="domain" description="Peptidase C14 caspase" evidence="3">
    <location>
        <begin position="403"/>
        <end position="621"/>
    </location>
</feature>
<reference evidence="4" key="1">
    <citation type="journal article" date="2014" name="Nucleic Acids Res.">
        <title>The evolutionary dynamics of variant antigen genes in Babesia reveal a history of genomic innovation underlying host-parasite interaction.</title>
        <authorList>
            <person name="Jackson A.P."/>
            <person name="Otto T.D."/>
            <person name="Darby A."/>
            <person name="Ramaprasad A."/>
            <person name="Xia D."/>
            <person name="Echaide I.E."/>
            <person name="Farber M."/>
            <person name="Gahlot S."/>
            <person name="Gamble J."/>
            <person name="Gupta D."/>
            <person name="Gupta Y."/>
            <person name="Jackson L."/>
            <person name="Malandrin L."/>
            <person name="Malas T.B."/>
            <person name="Moussa E."/>
            <person name="Nair M."/>
            <person name="Reid A.J."/>
            <person name="Sanders M."/>
            <person name="Sharma J."/>
            <person name="Tracey A."/>
            <person name="Quail M.A."/>
            <person name="Weir W."/>
            <person name="Wastling J.M."/>
            <person name="Hall N."/>
            <person name="Willadsen P."/>
            <person name="Lingelbach K."/>
            <person name="Shiels B."/>
            <person name="Tait A."/>
            <person name="Berriman M."/>
            <person name="Allred D.R."/>
            <person name="Pain A."/>
        </authorList>
    </citation>
    <scope>NUCLEOTIDE SEQUENCE</scope>
    <source>
        <strain evidence="4">1802A</strain>
    </source>
</reference>
<dbReference type="EMBL" id="JAHBMH010000067">
    <property type="protein sequence ID" value="KAK1934083.1"/>
    <property type="molecule type" value="Genomic_DNA"/>
</dbReference>
<evidence type="ECO:0000256" key="1">
    <source>
        <dbReference type="ARBA" id="ARBA00009005"/>
    </source>
</evidence>
<dbReference type="GO" id="GO:0004197">
    <property type="term" value="F:cysteine-type endopeptidase activity"/>
    <property type="evidence" value="ECO:0007669"/>
    <property type="project" value="InterPro"/>
</dbReference>
<feature type="region of interest" description="Disordered" evidence="2">
    <location>
        <begin position="378"/>
        <end position="402"/>
    </location>
</feature>
<dbReference type="PANTHER" id="PTHR48104">
    <property type="entry name" value="METACASPASE-4"/>
    <property type="match status" value="1"/>
</dbReference>
<dbReference type="GO" id="GO:0005737">
    <property type="term" value="C:cytoplasm"/>
    <property type="evidence" value="ECO:0007669"/>
    <property type="project" value="TreeGrafter"/>
</dbReference>
<comment type="similarity">
    <text evidence="1">Belongs to the peptidase C14B family.</text>
</comment>
<evidence type="ECO:0000256" key="2">
    <source>
        <dbReference type="SAM" id="MobiDB-lite"/>
    </source>
</evidence>
<gene>
    <name evidence="4" type="ORF">X943_003782</name>
</gene>
<dbReference type="Proteomes" id="UP001195914">
    <property type="component" value="Unassembled WGS sequence"/>
</dbReference>
<dbReference type="GO" id="GO:0006508">
    <property type="term" value="P:proteolysis"/>
    <property type="evidence" value="ECO:0007669"/>
    <property type="project" value="InterPro"/>
</dbReference>
<name>A0AAD9G934_BABDI</name>